<evidence type="ECO:0000313" key="2">
    <source>
        <dbReference type="Proteomes" id="UP000016960"/>
    </source>
</evidence>
<accession>U5DI32</accession>
<name>U5DI32_9CHRO</name>
<dbReference type="STRING" id="582515.KR51_00018970"/>
<dbReference type="eggNOG" id="ENOG50334RJ">
    <property type="taxonomic scope" value="Bacteria"/>
</dbReference>
<keyword evidence="2" id="KW-1185">Reference proteome</keyword>
<dbReference type="EMBL" id="ASSJ01000049">
    <property type="protein sequence ID" value="ERN41331.1"/>
    <property type="molecule type" value="Genomic_DNA"/>
</dbReference>
<dbReference type="OrthoDB" id="487163at2"/>
<sequence length="149" mass="16076">MFLNVAELVAFLSPCLPFLLEKVGAPALNKAASRLGEDTWEKAKGIWIRLRSDVQLKPAAKVAAEKLAVKPDSLTLREDLSKELKSIFEKKPGLAVEIAEILEDAGQKAASSYVQQTIKTNQGQVIGQMSGGEAKIIGSIDATNRNSEL</sequence>
<comment type="caution">
    <text evidence="1">The sequence shown here is derived from an EMBL/GenBank/DDBJ whole genome shotgun (WGS) entry which is preliminary data.</text>
</comment>
<organism evidence="1 2">
    <name type="scientific">Rubidibacter lacunae KORDI 51-2</name>
    <dbReference type="NCBI Taxonomy" id="582515"/>
    <lineage>
        <taxon>Bacteria</taxon>
        <taxon>Bacillati</taxon>
        <taxon>Cyanobacteriota</taxon>
        <taxon>Cyanophyceae</taxon>
        <taxon>Oscillatoriophycideae</taxon>
        <taxon>Chroococcales</taxon>
        <taxon>Aphanothecaceae</taxon>
        <taxon>Rubidibacter</taxon>
    </lineage>
</organism>
<reference evidence="1 2" key="1">
    <citation type="submission" date="2013-05" db="EMBL/GenBank/DDBJ databases">
        <title>Draft genome sequence of Rubidibacter lacunae KORDI 51-2.</title>
        <authorList>
            <person name="Choi D.H."/>
            <person name="Noh J.H."/>
            <person name="Kwon K.-K."/>
            <person name="Lee J.-H."/>
            <person name="Ryu J.-Y."/>
        </authorList>
    </citation>
    <scope>NUCLEOTIDE SEQUENCE [LARGE SCALE GENOMIC DNA]</scope>
    <source>
        <strain evidence="1 2">KORDI 51-2</strain>
    </source>
</reference>
<protein>
    <submittedName>
        <fullName evidence="1">Uncharacterized protein</fullName>
    </submittedName>
</protein>
<dbReference type="InParanoid" id="U5DI32"/>
<evidence type="ECO:0000313" key="1">
    <source>
        <dbReference type="EMBL" id="ERN41331.1"/>
    </source>
</evidence>
<dbReference type="Proteomes" id="UP000016960">
    <property type="component" value="Unassembled WGS sequence"/>
</dbReference>
<dbReference type="AlphaFoldDB" id="U5DI32"/>
<dbReference type="RefSeq" id="WP_022606811.1">
    <property type="nucleotide sequence ID" value="NZ_ASSJ01000049.1"/>
</dbReference>
<gene>
    <name evidence="1" type="ORF">KR51_00018970</name>
</gene>
<proteinExistence type="predicted"/>